<reference evidence="2" key="1">
    <citation type="journal article" date="2019" name="Microbiol. Resour. Announc.">
        <title>Complete Genome Sequence of Halomonas olivaria, a Moderately Halophilic Bacterium Isolated from Olive Processing Effluents, Obtained by Nanopore Sequencing.</title>
        <authorList>
            <person name="Nagata S."/>
            <person name="Ii K.M."/>
            <person name="Tsukimi T."/>
            <person name="Miura M.C."/>
            <person name="Galipon J."/>
            <person name="Arakawa K."/>
        </authorList>
    </citation>
    <scope>NUCLEOTIDE SEQUENCE [LARGE SCALE GENOMIC DNA]</scope>
    <source>
        <strain evidence="2">TYRC17</strain>
    </source>
</reference>
<keyword evidence="2" id="KW-1185">Reference proteome</keyword>
<sequence length="88" mass="9699">MAAALAQHRRVAELTMAVDDIELIQMLTQAFQRQRLKNAGTPGGTLSRNCCQRLRLGEVGRWRADVWLSEGAISVTSWPMATSASVRS</sequence>
<protein>
    <submittedName>
        <fullName evidence="1">Uncharacterized protein</fullName>
    </submittedName>
</protein>
<proteinExistence type="predicted"/>
<evidence type="ECO:0000313" key="2">
    <source>
        <dbReference type="Proteomes" id="UP000289555"/>
    </source>
</evidence>
<evidence type="ECO:0000313" key="1">
    <source>
        <dbReference type="EMBL" id="BBI47953.1"/>
    </source>
</evidence>
<dbReference type="EMBL" id="AP019416">
    <property type="protein sequence ID" value="BBI47953.1"/>
    <property type="molecule type" value="Genomic_DNA"/>
</dbReference>
<accession>A0ABN5WSV3</accession>
<gene>
    <name evidence="1" type="ORF">HORIV_03740</name>
</gene>
<organism evidence="1 2">
    <name type="scientific">Vreelandella olivaria</name>
    <dbReference type="NCBI Taxonomy" id="390919"/>
    <lineage>
        <taxon>Bacteria</taxon>
        <taxon>Pseudomonadati</taxon>
        <taxon>Pseudomonadota</taxon>
        <taxon>Gammaproteobacteria</taxon>
        <taxon>Oceanospirillales</taxon>
        <taxon>Halomonadaceae</taxon>
        <taxon>Vreelandella</taxon>
    </lineage>
</organism>
<name>A0ABN5WSV3_9GAMM</name>
<dbReference type="Proteomes" id="UP000289555">
    <property type="component" value="Chromosome"/>
</dbReference>